<name>A0ABV0KEP5_9CYAN</name>
<reference evidence="1 2" key="1">
    <citation type="submission" date="2022-04" db="EMBL/GenBank/DDBJ databases">
        <title>Positive selection, recombination, and allopatry shape intraspecific diversity of widespread and dominant cyanobacteria.</title>
        <authorList>
            <person name="Wei J."/>
            <person name="Shu W."/>
            <person name="Hu C."/>
        </authorList>
    </citation>
    <scope>NUCLEOTIDE SEQUENCE [LARGE SCALE GENOMIC DNA]</scope>
    <source>
        <strain evidence="1 2">AS-A4</strain>
    </source>
</reference>
<accession>A0ABV0KEP5</accession>
<evidence type="ECO:0000313" key="2">
    <source>
        <dbReference type="Proteomes" id="UP001476950"/>
    </source>
</evidence>
<protein>
    <submittedName>
        <fullName evidence="1">Uncharacterized protein</fullName>
    </submittedName>
</protein>
<sequence length="209" mass="23829">MKTLDSLTVEIVLVDGKLTAVCRDIGVTVKGEHLFGLLRDSLTSCVDDKLFALHESGNLKINAFVKALIGAADALNGDGIQEWLYQKRWEKHQEALKTAFHTAYPVSKNHIILPSPYHDHEDEEWDKAKEKAELGLIANGKHDPDWVLYCQVCCGSKYFEFGESSRDRWYQSNLDLGLPLLPIDQIKAMYKKHGWKAFDFDAFRLKQHP</sequence>
<dbReference type="Proteomes" id="UP001476950">
    <property type="component" value="Unassembled WGS sequence"/>
</dbReference>
<evidence type="ECO:0000313" key="1">
    <source>
        <dbReference type="EMBL" id="MEP1057698.1"/>
    </source>
</evidence>
<organism evidence="1 2">
    <name type="scientific">Stenomitos frigidus AS-A4</name>
    <dbReference type="NCBI Taxonomy" id="2933935"/>
    <lineage>
        <taxon>Bacteria</taxon>
        <taxon>Bacillati</taxon>
        <taxon>Cyanobacteriota</taxon>
        <taxon>Cyanophyceae</taxon>
        <taxon>Leptolyngbyales</taxon>
        <taxon>Leptolyngbyaceae</taxon>
        <taxon>Stenomitos</taxon>
    </lineage>
</organism>
<comment type="caution">
    <text evidence="1">The sequence shown here is derived from an EMBL/GenBank/DDBJ whole genome shotgun (WGS) entry which is preliminary data.</text>
</comment>
<dbReference type="EMBL" id="JAMPLM010000002">
    <property type="protein sequence ID" value="MEP1057698.1"/>
    <property type="molecule type" value="Genomic_DNA"/>
</dbReference>
<dbReference type="RefSeq" id="WP_190450736.1">
    <property type="nucleotide sequence ID" value="NZ_JAMPLM010000002.1"/>
</dbReference>
<keyword evidence="2" id="KW-1185">Reference proteome</keyword>
<proteinExistence type="predicted"/>
<gene>
    <name evidence="1" type="ORF">NDI38_04550</name>
</gene>